<evidence type="ECO:0000256" key="1">
    <source>
        <dbReference type="ARBA" id="ARBA00004571"/>
    </source>
</evidence>
<keyword evidence="5" id="KW-0410">Iron transport</keyword>
<keyword evidence="7" id="KW-0732">Signal</keyword>
<evidence type="ECO:0000313" key="18">
    <source>
        <dbReference type="Proteomes" id="UP000509302"/>
    </source>
</evidence>
<evidence type="ECO:0000256" key="14">
    <source>
        <dbReference type="PROSITE-ProRule" id="PRU01360"/>
    </source>
</evidence>
<dbReference type="InterPro" id="IPR000531">
    <property type="entry name" value="Beta-barrel_TonB"/>
</dbReference>
<feature type="domain" description="UvrC family homology region profile" evidence="16">
    <location>
        <begin position="160"/>
        <end position="203"/>
    </location>
</feature>
<sequence length="816" mass="90704">MGSVNAQVAVSGSVVDEQNKPIFGATVALTNSENTFGVLTDGDGAFELNVPQGAYQFEVRYLGYVSQQRSIDIGSSNAFVLDTIVLIESIEKLQSVEVVGRARTDYNSDYSFSATKVAIKNKELPQAITSVTKELIADRLAFQLPDAVKTVSNVTVTGLYNHYNIRGITQGDDGQVLNGMRTRQYYFLQPITAHLERVEVIKGPSSVTFSSADPGGTVNIVTKKPLREKRSEVSATTGSFGTLRATADFTGPLNESKTLLYRFNAAIQEADSFRDVVNNNAILFSPSLSYIPNENTSLNVEMIYNDAEGNLDRGQPIFGAINGEFDLNSTPITRNVGASSDHYKNKEFIFMANFSKKLTDNLGFNAQFMKQTWDEDLAEHRVGGTVVDIEGNVIPTLARLRYDERQQFWETDNFSTYFTYDLKKGKVTNKILVGFDGTRWERKIGAGFLRARRYLTVDGGQSNFDPENPDNFQQIVVDGVTIPKPAATFFNLEDPFNGARDVSDYNLSELTIPANLASSNGIYLQNQFKLGRFSALVNLRYEWFTDIFDYEGDEEEFKTNAFVPRLGLTYEVTNSISAYATYLEGFQPHTNTVSLSPTAEGFFWAASPGRFDPLESSLLEAGAKGEFLNGRIFANLAIFNITQKNILLGDTFDLDNLTTRGEQRSTGFEMDISGYVSPNFQLVASYGFADAEIVEDAIEEFIGEPIGGAPRHTANFWGRYDFMNKTLRGVGLGFGAQYVDERFTWYNPAYDTGRVLLPSYTIFDAAVYYRPNNTGIQLTLKLNNLFDETYWLGGLNPSRLGPGAPRNVLLNATYKF</sequence>
<dbReference type="KEGG" id="cagg:HYG79_06000"/>
<keyword evidence="4 14" id="KW-1134">Transmembrane beta strand</keyword>
<dbReference type="InterPro" id="IPR012910">
    <property type="entry name" value="Plug_dom"/>
</dbReference>
<accession>A0A7H9AUP0</accession>
<keyword evidence="8" id="KW-0408">Iron</keyword>
<dbReference type="GO" id="GO:0009279">
    <property type="term" value="C:cell outer membrane"/>
    <property type="evidence" value="ECO:0007669"/>
    <property type="project" value="UniProtKB-SubCell"/>
</dbReference>
<name>A0A7H9AUP0_9FLAO</name>
<dbReference type="InterPro" id="IPR008969">
    <property type="entry name" value="CarboxyPept-like_regulatory"/>
</dbReference>
<dbReference type="NCBIfam" id="TIGR01783">
    <property type="entry name" value="TonB-siderophor"/>
    <property type="match status" value="1"/>
</dbReference>
<dbReference type="EMBL" id="CP058595">
    <property type="protein sequence ID" value="QLG47208.1"/>
    <property type="molecule type" value="Genomic_DNA"/>
</dbReference>
<dbReference type="InterPro" id="IPR039426">
    <property type="entry name" value="TonB-dep_rcpt-like"/>
</dbReference>
<evidence type="ECO:0000256" key="11">
    <source>
        <dbReference type="ARBA" id="ARBA00023136"/>
    </source>
</evidence>
<reference evidence="17 18" key="1">
    <citation type="journal article" date="2006" name="Int. J. Syst. Evol. Microbiol.">
        <title>Costertonia aggregata gen. nov., sp. nov., a mesophilic marine bacterium of the family Flavobacteriaceae, isolated from a mature biofilm.</title>
        <authorList>
            <person name="Kwon K.K."/>
            <person name="Lee Y.K."/>
            <person name="Lee H.K."/>
        </authorList>
    </citation>
    <scope>NUCLEOTIDE SEQUENCE [LARGE SCALE GENOMIC DNA]</scope>
    <source>
        <strain evidence="17 18">KCCM 42265</strain>
    </source>
</reference>
<dbReference type="AlphaFoldDB" id="A0A7H9AUP0"/>
<evidence type="ECO:0000256" key="5">
    <source>
        <dbReference type="ARBA" id="ARBA00022496"/>
    </source>
</evidence>
<dbReference type="SUPFAM" id="SSF56935">
    <property type="entry name" value="Porins"/>
    <property type="match status" value="1"/>
</dbReference>
<evidence type="ECO:0000256" key="6">
    <source>
        <dbReference type="ARBA" id="ARBA00022692"/>
    </source>
</evidence>
<comment type="subcellular location">
    <subcellularLocation>
        <location evidence="1 14">Cell outer membrane</location>
        <topology evidence="1 14">Multi-pass membrane protein</topology>
    </subcellularLocation>
</comment>
<evidence type="ECO:0000256" key="4">
    <source>
        <dbReference type="ARBA" id="ARBA00022452"/>
    </source>
</evidence>
<keyword evidence="18" id="KW-1185">Reference proteome</keyword>
<dbReference type="Pfam" id="PF07715">
    <property type="entry name" value="Plug"/>
    <property type="match status" value="1"/>
</dbReference>
<dbReference type="Gene3D" id="2.40.170.20">
    <property type="entry name" value="TonB-dependent receptor, beta-barrel domain"/>
    <property type="match status" value="1"/>
</dbReference>
<dbReference type="GO" id="GO:0038023">
    <property type="term" value="F:signaling receptor activity"/>
    <property type="evidence" value="ECO:0007669"/>
    <property type="project" value="InterPro"/>
</dbReference>
<evidence type="ECO:0000256" key="10">
    <source>
        <dbReference type="ARBA" id="ARBA00023077"/>
    </source>
</evidence>
<evidence type="ECO:0000256" key="8">
    <source>
        <dbReference type="ARBA" id="ARBA00023004"/>
    </source>
</evidence>
<gene>
    <name evidence="17" type="ORF">HYG79_06000</name>
</gene>
<dbReference type="Gene3D" id="2.170.130.10">
    <property type="entry name" value="TonB-dependent receptor, plug domain"/>
    <property type="match status" value="1"/>
</dbReference>
<evidence type="ECO:0000313" key="17">
    <source>
        <dbReference type="EMBL" id="QLG47208.1"/>
    </source>
</evidence>
<evidence type="ECO:0000256" key="15">
    <source>
        <dbReference type="RuleBase" id="RU003357"/>
    </source>
</evidence>
<dbReference type="GO" id="GO:0009381">
    <property type="term" value="F:excinuclease ABC activity"/>
    <property type="evidence" value="ECO:0007669"/>
    <property type="project" value="InterPro"/>
</dbReference>
<organism evidence="17 18">
    <name type="scientific">Costertonia aggregata</name>
    <dbReference type="NCBI Taxonomy" id="343403"/>
    <lineage>
        <taxon>Bacteria</taxon>
        <taxon>Pseudomonadati</taxon>
        <taxon>Bacteroidota</taxon>
        <taxon>Flavobacteriia</taxon>
        <taxon>Flavobacteriales</taxon>
        <taxon>Flavobacteriaceae</taxon>
        <taxon>Costertonia</taxon>
    </lineage>
</organism>
<evidence type="ECO:0000256" key="13">
    <source>
        <dbReference type="ARBA" id="ARBA00023237"/>
    </source>
</evidence>
<dbReference type="GO" id="GO:0015891">
    <property type="term" value="P:siderophore transport"/>
    <property type="evidence" value="ECO:0007669"/>
    <property type="project" value="InterPro"/>
</dbReference>
<dbReference type="SUPFAM" id="SSF49464">
    <property type="entry name" value="Carboxypeptidase regulatory domain-like"/>
    <property type="match status" value="1"/>
</dbReference>
<dbReference type="PROSITE" id="PS52016">
    <property type="entry name" value="TONB_DEPENDENT_REC_3"/>
    <property type="match status" value="1"/>
</dbReference>
<dbReference type="Pfam" id="PF00593">
    <property type="entry name" value="TonB_dep_Rec_b-barrel"/>
    <property type="match status" value="1"/>
</dbReference>
<dbReference type="PANTHER" id="PTHR32552:SF68">
    <property type="entry name" value="FERRICHROME OUTER MEMBRANE TRANSPORTER_PHAGE RECEPTOR"/>
    <property type="match status" value="1"/>
</dbReference>
<dbReference type="PANTHER" id="PTHR32552">
    <property type="entry name" value="FERRICHROME IRON RECEPTOR-RELATED"/>
    <property type="match status" value="1"/>
</dbReference>
<evidence type="ECO:0000256" key="3">
    <source>
        <dbReference type="ARBA" id="ARBA00022448"/>
    </source>
</evidence>
<evidence type="ECO:0000256" key="9">
    <source>
        <dbReference type="ARBA" id="ARBA00023065"/>
    </source>
</evidence>
<keyword evidence="3 14" id="KW-0813">Transport</keyword>
<protein>
    <submittedName>
        <fullName evidence="17">TonB-dependent receptor</fullName>
    </submittedName>
</protein>
<evidence type="ECO:0000256" key="12">
    <source>
        <dbReference type="ARBA" id="ARBA00023170"/>
    </source>
</evidence>
<comment type="similarity">
    <text evidence="2 14 15">Belongs to the TonB-dependent receptor family.</text>
</comment>
<keyword evidence="9" id="KW-0406">Ion transport</keyword>
<dbReference type="InterPro" id="IPR037066">
    <property type="entry name" value="Plug_dom_sf"/>
</dbReference>
<dbReference type="InterPro" id="IPR036942">
    <property type="entry name" value="Beta-barrel_TonB_sf"/>
</dbReference>
<dbReference type="InterPro" id="IPR001162">
    <property type="entry name" value="UvrC_RNase_H_dom"/>
</dbReference>
<evidence type="ECO:0000259" key="16">
    <source>
        <dbReference type="PROSITE" id="PS50165"/>
    </source>
</evidence>
<keyword evidence="13 14" id="KW-0998">Cell outer membrane</keyword>
<keyword evidence="12 17" id="KW-0675">Receptor</keyword>
<dbReference type="Pfam" id="PF13620">
    <property type="entry name" value="CarboxypepD_reg"/>
    <property type="match status" value="1"/>
</dbReference>
<dbReference type="GO" id="GO:0015344">
    <property type="term" value="F:siderophore uptake transmembrane transporter activity"/>
    <property type="evidence" value="ECO:0007669"/>
    <property type="project" value="TreeGrafter"/>
</dbReference>
<dbReference type="Proteomes" id="UP000509302">
    <property type="component" value="Chromosome"/>
</dbReference>
<evidence type="ECO:0000256" key="2">
    <source>
        <dbReference type="ARBA" id="ARBA00009810"/>
    </source>
</evidence>
<evidence type="ECO:0000256" key="7">
    <source>
        <dbReference type="ARBA" id="ARBA00022729"/>
    </source>
</evidence>
<proteinExistence type="inferred from homology"/>
<keyword evidence="10 15" id="KW-0798">TonB box</keyword>
<dbReference type="InterPro" id="IPR010105">
    <property type="entry name" value="TonB_sidphr_rcpt"/>
</dbReference>
<keyword evidence="6 14" id="KW-0812">Transmembrane</keyword>
<dbReference type="Gene3D" id="2.60.40.1120">
    <property type="entry name" value="Carboxypeptidase-like, regulatory domain"/>
    <property type="match status" value="1"/>
</dbReference>
<keyword evidence="11 14" id="KW-0472">Membrane</keyword>
<dbReference type="PROSITE" id="PS50165">
    <property type="entry name" value="UVRC"/>
    <property type="match status" value="1"/>
</dbReference>
<dbReference type="CDD" id="cd01347">
    <property type="entry name" value="ligand_gated_channel"/>
    <property type="match status" value="1"/>
</dbReference>